<protein>
    <submittedName>
        <fullName evidence="4">Uncharacterized protein</fullName>
    </submittedName>
</protein>
<evidence type="ECO:0000256" key="3">
    <source>
        <dbReference type="SAM" id="SignalP"/>
    </source>
</evidence>
<accession>A0AAV2YIL3</accession>
<comment type="caution">
    <text evidence="4">The sequence shown here is derived from an EMBL/GenBank/DDBJ whole genome shotgun (WGS) entry which is preliminary data.</text>
</comment>
<organism evidence="4 5">
    <name type="scientific">Lagenidium giganteum</name>
    <dbReference type="NCBI Taxonomy" id="4803"/>
    <lineage>
        <taxon>Eukaryota</taxon>
        <taxon>Sar</taxon>
        <taxon>Stramenopiles</taxon>
        <taxon>Oomycota</taxon>
        <taxon>Peronosporomycetes</taxon>
        <taxon>Pythiales</taxon>
        <taxon>Pythiaceae</taxon>
    </lineage>
</organism>
<evidence type="ECO:0000256" key="2">
    <source>
        <dbReference type="SAM" id="Phobius"/>
    </source>
</evidence>
<evidence type="ECO:0000313" key="4">
    <source>
        <dbReference type="EMBL" id="DAZ92884.1"/>
    </source>
</evidence>
<reference evidence="4" key="2">
    <citation type="journal article" date="2023" name="Microbiol Resour">
        <title>Decontamination and Annotation of the Draft Genome Sequence of the Oomycete Lagenidium giganteum ARSEF 373.</title>
        <authorList>
            <person name="Morgan W.R."/>
            <person name="Tartar A."/>
        </authorList>
    </citation>
    <scope>NUCLEOTIDE SEQUENCE</scope>
    <source>
        <strain evidence="4">ARSEF 373</strain>
    </source>
</reference>
<dbReference type="PANTHER" id="PTHR21229">
    <property type="entry name" value="LUNG SEVEN TRANSMEMBRANE RECEPTOR"/>
    <property type="match status" value="1"/>
</dbReference>
<dbReference type="Proteomes" id="UP001146120">
    <property type="component" value="Unassembled WGS sequence"/>
</dbReference>
<keyword evidence="3" id="KW-0732">Signal</keyword>
<dbReference type="GO" id="GO:0016020">
    <property type="term" value="C:membrane"/>
    <property type="evidence" value="ECO:0007669"/>
    <property type="project" value="InterPro"/>
</dbReference>
<evidence type="ECO:0000256" key="1">
    <source>
        <dbReference type="SAM" id="MobiDB-lite"/>
    </source>
</evidence>
<dbReference type="AlphaFoldDB" id="A0AAV2YIL3"/>
<feature type="signal peptide" evidence="3">
    <location>
        <begin position="1"/>
        <end position="27"/>
    </location>
</feature>
<dbReference type="PANTHER" id="PTHR21229:SF2">
    <property type="entry name" value="RE59932P"/>
    <property type="match status" value="1"/>
</dbReference>
<feature type="transmembrane region" description="Helical" evidence="2">
    <location>
        <begin position="251"/>
        <end position="273"/>
    </location>
</feature>
<feature type="transmembrane region" description="Helical" evidence="2">
    <location>
        <begin position="285"/>
        <end position="304"/>
    </location>
</feature>
<gene>
    <name evidence="4" type="ORF">N0F65_011718</name>
</gene>
<reference evidence="4" key="1">
    <citation type="submission" date="2022-11" db="EMBL/GenBank/DDBJ databases">
        <authorList>
            <person name="Morgan W.R."/>
            <person name="Tartar A."/>
        </authorList>
    </citation>
    <scope>NUCLEOTIDE SEQUENCE</scope>
    <source>
        <strain evidence="4">ARSEF 373</strain>
    </source>
</reference>
<dbReference type="GO" id="GO:0005794">
    <property type="term" value="C:Golgi apparatus"/>
    <property type="evidence" value="ECO:0007669"/>
    <property type="project" value="TreeGrafter"/>
</dbReference>
<feature type="transmembrane region" description="Helical" evidence="2">
    <location>
        <begin position="439"/>
        <end position="457"/>
    </location>
</feature>
<keyword evidence="2" id="KW-0472">Membrane</keyword>
<feature type="transmembrane region" description="Helical" evidence="2">
    <location>
        <begin position="357"/>
        <end position="374"/>
    </location>
</feature>
<sequence length="587" mass="63663">MRRTGAGIIVSVLSIVLLVSWGTAVSAATIGATSGYGYSVQLDSRSDRIIYLAGYSFRNGGVFDIAVDVTLTIDKPGADKGRTMLYLLACNSSSVDVISQLSFANANGSVVSSDVPAVCAMANRTLDDLCASFPLEDQNPSDYVYRTDTVVSGVLGSSQDEGDVYFYIDACETVGGAEGVLRSCLNGGVTKDQCFDCPKNHPLSPTRKNNVTNQACTVPPTITPVLHVDVQMNLCDGNGQCLQRSTNFLPLFYLGYTIGWAVCCICWVGHIRLARESVVDLQRKMTLVPIANLLYAAMTTITLFTVSKLSGTAENVVINLTLLTAVLSLGVSAEVVVLIAKGWKITRPTLSAREHQWIRFVSFLWAAAFTVLKNSMIRHITVFLIWGVAWSSVVFMIWYNSAFNMNMLKYQVAMVRQLHIDPTRTPVYTKYMLFRRFRGLLGTYMFLSCVFGALGLLNDVPLSDTWRWSSVVADESLNLLLYVALGYTFRCRRFSHLFSASMAAGPVTPVNAAATAPLNATSPAEPTAETDSGETPPPRRKSAVIVVLNPDHDQALGTSYVPDHAKKDQAGTSSDTSGKNKTSPGSS</sequence>
<evidence type="ECO:0000313" key="5">
    <source>
        <dbReference type="Proteomes" id="UP001146120"/>
    </source>
</evidence>
<keyword evidence="2" id="KW-0812">Transmembrane</keyword>
<feature type="compositionally biased region" description="Polar residues" evidence="1">
    <location>
        <begin position="570"/>
        <end position="587"/>
    </location>
</feature>
<dbReference type="EMBL" id="DAKRPA010000370">
    <property type="protein sequence ID" value="DAZ92884.1"/>
    <property type="molecule type" value="Genomic_DNA"/>
</dbReference>
<keyword evidence="5" id="KW-1185">Reference proteome</keyword>
<name>A0AAV2YIL3_9STRA</name>
<feature type="chain" id="PRO_5043416254" evidence="3">
    <location>
        <begin position="28"/>
        <end position="587"/>
    </location>
</feature>
<feature type="transmembrane region" description="Helical" evidence="2">
    <location>
        <begin position="380"/>
        <end position="399"/>
    </location>
</feature>
<keyword evidence="2" id="KW-1133">Transmembrane helix</keyword>
<feature type="transmembrane region" description="Helical" evidence="2">
    <location>
        <begin position="469"/>
        <end position="489"/>
    </location>
</feature>
<feature type="transmembrane region" description="Helical" evidence="2">
    <location>
        <begin position="316"/>
        <end position="337"/>
    </location>
</feature>
<feature type="region of interest" description="Disordered" evidence="1">
    <location>
        <begin position="520"/>
        <end position="587"/>
    </location>
</feature>
<proteinExistence type="predicted"/>
<dbReference type="InterPro" id="IPR009637">
    <property type="entry name" value="GPR107/GPR108-like"/>
</dbReference>